<evidence type="ECO:0000313" key="3">
    <source>
        <dbReference type="Proteomes" id="UP000183635"/>
    </source>
</evidence>
<reference evidence="2 3" key="1">
    <citation type="submission" date="2016-10" db="EMBL/GenBank/DDBJ databases">
        <authorList>
            <person name="de Groot N.N."/>
        </authorList>
    </citation>
    <scope>NUCLEOTIDE SEQUENCE [LARGE SCALE GENOMIC DNA]</scope>
    <source>
        <strain evidence="2 3">DSM 8537</strain>
    </source>
</reference>
<proteinExistence type="predicted"/>
<evidence type="ECO:0000313" key="2">
    <source>
        <dbReference type="EMBL" id="SFH58865.1"/>
    </source>
</evidence>
<dbReference type="EMBL" id="FOPU01000020">
    <property type="protein sequence ID" value="SFH58865.1"/>
    <property type="molecule type" value="Genomic_DNA"/>
</dbReference>
<protein>
    <recommendedName>
        <fullName evidence="4">Invasion protein IalB, involved in pathogenesis</fullName>
    </recommendedName>
</protein>
<dbReference type="Proteomes" id="UP000183635">
    <property type="component" value="Unassembled WGS sequence"/>
</dbReference>
<keyword evidence="3" id="KW-1185">Reference proteome</keyword>
<name>A0A1I3B978_9RHOB</name>
<feature type="chain" id="PRO_5010354456" description="Invasion protein IalB, involved in pathogenesis" evidence="1">
    <location>
        <begin position="23"/>
        <end position="244"/>
    </location>
</feature>
<feature type="signal peptide" evidence="1">
    <location>
        <begin position="1"/>
        <end position="22"/>
    </location>
</feature>
<dbReference type="OrthoDB" id="8453556at2"/>
<evidence type="ECO:0008006" key="4">
    <source>
        <dbReference type="Google" id="ProtNLM"/>
    </source>
</evidence>
<organism evidence="2 3">
    <name type="scientific">Paracoccus aminovorans</name>
    <dbReference type="NCBI Taxonomy" id="34004"/>
    <lineage>
        <taxon>Bacteria</taxon>
        <taxon>Pseudomonadati</taxon>
        <taxon>Pseudomonadota</taxon>
        <taxon>Alphaproteobacteria</taxon>
        <taxon>Rhodobacterales</taxon>
        <taxon>Paracoccaceae</taxon>
        <taxon>Paracoccus</taxon>
    </lineage>
</organism>
<sequence length="244" mass="25536">MRCLSILLSAVLGLGLAPAAGAWEKSRDVDYPATAQCPSENMCLLVSCPAPGKPSFEMLVMEHGKASGEPFFIAVDGRRFDFILPDYGANGLYRWTLQTAFADALTKGRTATVQFDLQGMAHQVSLRGSSAAIGQVLASCGAKGAATSGPAARLTGLSPETDCQTATSTGLVVDRTLSGGNLTAFRFKDQYGVDYVNVDPPRNSKALQAQLAQLITPGARLRVELHGCGAGASIVVLSSVEAIR</sequence>
<keyword evidence="1" id="KW-0732">Signal</keyword>
<dbReference type="AlphaFoldDB" id="A0A1I3B978"/>
<evidence type="ECO:0000256" key="1">
    <source>
        <dbReference type="SAM" id="SignalP"/>
    </source>
</evidence>
<dbReference type="RefSeq" id="WP_074968407.1">
    <property type="nucleotide sequence ID" value="NZ_CBCRYP010000021.1"/>
</dbReference>
<gene>
    <name evidence="2" type="ORF">SAMN04488021_12040</name>
</gene>
<accession>A0A1I3B978</accession>